<protein>
    <submittedName>
        <fullName evidence="1">Uncharacterized protein</fullName>
    </submittedName>
</protein>
<evidence type="ECO:0000313" key="1">
    <source>
        <dbReference type="EMBL" id="MBP0726396.1"/>
    </source>
</evidence>
<dbReference type="AlphaFoldDB" id="A0A940NPI7"/>
<comment type="caution">
    <text evidence="1">The sequence shown here is derived from an EMBL/GenBank/DDBJ whole genome shotgun (WGS) entry which is preliminary data.</text>
</comment>
<evidence type="ECO:0000313" key="2">
    <source>
        <dbReference type="Proteomes" id="UP000682134"/>
    </source>
</evidence>
<dbReference type="EMBL" id="JAGIYQ010000011">
    <property type="protein sequence ID" value="MBP0726396.1"/>
    <property type="molecule type" value="Genomic_DNA"/>
</dbReference>
<dbReference type="Proteomes" id="UP000682134">
    <property type="component" value="Unassembled WGS sequence"/>
</dbReference>
<name>A0A940NPI7_9BACI</name>
<sequence>MKTLDMNIDNQLKQILNLITTLKTPEIDLYKKGLLERIEQNVRATKCLIENSFLLDSCALIRTTVEHACRLYQYIKDPESISVGRNKSAFQMLGRGPGTTYTFKALGSQGDLGLIYGILCAFVHPDIMSLILSLTKDDKNNMLLKVVTSMGILSSTLILLECYPESRSEEMEKEIINEAESIMGIFQSAIIAFSTPENILGMTQIPGICQLFANKEINQNVQEFIKIANTDPRMIEIVLKELLRI</sequence>
<keyword evidence="2" id="KW-1185">Reference proteome</keyword>
<proteinExistence type="predicted"/>
<dbReference type="RefSeq" id="WP_209406742.1">
    <property type="nucleotide sequence ID" value="NZ_JAGIYQ010000011.1"/>
</dbReference>
<organism evidence="1 2">
    <name type="scientific">Gottfriedia endophytica</name>
    <dbReference type="NCBI Taxonomy" id="2820819"/>
    <lineage>
        <taxon>Bacteria</taxon>
        <taxon>Bacillati</taxon>
        <taxon>Bacillota</taxon>
        <taxon>Bacilli</taxon>
        <taxon>Bacillales</taxon>
        <taxon>Bacillaceae</taxon>
        <taxon>Gottfriedia</taxon>
    </lineage>
</organism>
<gene>
    <name evidence="1" type="ORF">J5Y03_14635</name>
</gene>
<reference evidence="1" key="1">
    <citation type="submission" date="2021-04" db="EMBL/GenBank/DDBJ databases">
        <title>Genome seq and assembly of Bacillus sp.</title>
        <authorList>
            <person name="Chhetri G."/>
        </authorList>
    </citation>
    <scope>NUCLEOTIDE SEQUENCE</scope>
    <source>
        <strain evidence="1">RG28</strain>
    </source>
</reference>
<accession>A0A940NPI7</accession>